<dbReference type="Pfam" id="PF00501">
    <property type="entry name" value="AMP-binding"/>
    <property type="match status" value="1"/>
</dbReference>
<dbReference type="Gene3D" id="3.30.559.30">
    <property type="entry name" value="Nonribosomal peptide synthetase, condensation domain"/>
    <property type="match status" value="1"/>
</dbReference>
<proteinExistence type="predicted"/>
<dbReference type="Gene3D" id="3.30.300.30">
    <property type="match status" value="1"/>
</dbReference>
<dbReference type="InterPro" id="IPR009081">
    <property type="entry name" value="PP-bd_ACP"/>
</dbReference>
<keyword evidence="2" id="KW-0597">Phosphoprotein</keyword>
<dbReference type="Gene3D" id="2.30.38.10">
    <property type="entry name" value="Luciferase, Domain 3"/>
    <property type="match status" value="1"/>
</dbReference>
<dbReference type="Gene3D" id="3.30.559.10">
    <property type="entry name" value="Chloramphenicol acetyltransferase-like domain"/>
    <property type="match status" value="1"/>
</dbReference>
<feature type="region of interest" description="Disordered" evidence="3">
    <location>
        <begin position="1348"/>
        <end position="1373"/>
    </location>
</feature>
<dbReference type="PROSITE" id="PS00455">
    <property type="entry name" value="AMP_BINDING"/>
    <property type="match status" value="1"/>
</dbReference>
<evidence type="ECO:0000256" key="2">
    <source>
        <dbReference type="ARBA" id="ARBA00022553"/>
    </source>
</evidence>
<dbReference type="Pfam" id="PF00550">
    <property type="entry name" value="PP-binding"/>
    <property type="match status" value="1"/>
</dbReference>
<name>A0A8J2XVM1_9BACT</name>
<dbReference type="Proteomes" id="UP000607559">
    <property type="component" value="Unassembled WGS sequence"/>
</dbReference>
<dbReference type="InterPro" id="IPR001031">
    <property type="entry name" value="Thioesterase"/>
</dbReference>
<dbReference type="SUPFAM" id="SSF52777">
    <property type="entry name" value="CoA-dependent acyltransferases"/>
    <property type="match status" value="2"/>
</dbReference>
<dbReference type="InterPro" id="IPR010071">
    <property type="entry name" value="AA_adenyl_dom"/>
</dbReference>
<dbReference type="InterPro" id="IPR045851">
    <property type="entry name" value="AMP-bd_C_sf"/>
</dbReference>
<keyword evidence="6" id="KW-1185">Reference proteome</keyword>
<dbReference type="SMART" id="SM00823">
    <property type="entry name" value="PKS_PP"/>
    <property type="match status" value="1"/>
</dbReference>
<dbReference type="Gene3D" id="1.10.1200.10">
    <property type="entry name" value="ACP-like"/>
    <property type="match status" value="1"/>
</dbReference>
<dbReference type="Pfam" id="PF13193">
    <property type="entry name" value="AMP-binding_C"/>
    <property type="match status" value="1"/>
</dbReference>
<dbReference type="SUPFAM" id="SSF56801">
    <property type="entry name" value="Acetyl-CoA synthetase-like"/>
    <property type="match status" value="1"/>
</dbReference>
<dbReference type="GO" id="GO:0044550">
    <property type="term" value="P:secondary metabolite biosynthetic process"/>
    <property type="evidence" value="ECO:0007669"/>
    <property type="project" value="UniProtKB-ARBA"/>
</dbReference>
<evidence type="ECO:0000259" key="4">
    <source>
        <dbReference type="PROSITE" id="PS50075"/>
    </source>
</evidence>
<sequence length="1373" mass="153497">MDQGNLTNDLLPVEFDPFSGPEILRILPAIEPQLEIYISCRLGGEDANRSYNESVSLLLTGAFDREAMDRALQDIIARHEALRSAFSPDGRKIIVFRQLPVNLYFEDLSTRSKYEQQAFIDNFSQQEACKAFDLLNGPLFRMALFRLGNEEHFFKLTAHHIICDGWSLGILLQDLGKLYSAYAKGLLPNLPEATRFSQYALEQWESLESPEYIGTVQYWLDQYKGSIPVLDMPTDFPRPTLRTYKSQRDDYPLEGSLVQSIKKLGAGAGCSIVMTLMAAFEVFLHRLTGQEDIILGLPAAGQSNSGYQNLVGHCVHLLPLRSQPKGDISFLAYLRQRKPKIFDAYDHQQFTFGSLLKRLPIARDPSRIPLVPVVFNIDMGLDNGVAFHNLHYRMTYNPREYESFEIFLNASGSEQALTLEWSYNTQLFKPSSISRMMDGFEHLLRQLTTQPDALIRDLPVMDSYARNHRLDTLNDTSVDYPKDKTLYALIDQQAAATPDHPALLFEGISISYKTLAEKSSRLAHYLQSCGVHKGDAVGLALDRSAEMIIALIAIWKAGAAYIPLDPAYPDERIEFMLKDAAAGILLTTSKYRTRFHSQAKSLTLEDCWDKIAHNPATPPVTGTGADLAYILYTSGSTGTPKGVEIEHHNLVNFLLSMQREPGITGADRLLAVTTISFDIAGLELYLPLISGATLVLADAESAKDGRILLDMVRMEKITMMQATPSTWRMMLDAGWNNHLPLKALCGGEGLPKDLAETLVTKCSSLWNMYGPTETTIWSTLKQIQPGDDTITIGRPINNTRVYMLDESAKPVALGAIGEIYIGGDGVARGYHNRPALTAERFLSDPFAKDGSKMYRTGDLGRLLETGDILCLGRIDHQVKIRGHRIELGEIEHSLVKQPGIKEAVVIAREDRPGDQRLVAYIVPTGNSLPEGSHFPLNEQREWEKGLHNLLPAYMIPNDFIAMQQLPLTANGKIDRKALPRPVAKTGALPKEYTPPATELEKIIAASWIQSLGLSKVSVHDDFFELGGHSMIAIQVMTQLEKTLDKRLPLTTLVECPTIAQLAGRLEQKDKDLSWSSLVAIRAEGSKTPLYIVHGGGLTVLIFHALAMSMDPDQPVYGLQAKGLNGIDEPLDNMDAIAAHYVAEILEHNPDGPFCLAGYSFGGFIAFEMARQLQAMGKEVKMLGIFDTAADNTSVQFDPLWKRMLRKFGRQFPKLLFILQSLGRHPGQTIKYQSSFFRRKMRVPLEKVGLLHHMPNELNTLENAGKVNEKIEIAYRDYKMEPLNILVDLFKVKTRLYFVSDPDCLSWRPYALKGVAVHEVPGDHKTFLMDPHYREMAGILQRCLDQRTAAPRKEQKDPVTLRPIITSRGKLTGS</sequence>
<protein>
    <recommendedName>
        <fullName evidence="4">Carrier domain-containing protein</fullName>
    </recommendedName>
</protein>
<dbReference type="SUPFAM" id="SSF47336">
    <property type="entry name" value="ACP-like"/>
    <property type="match status" value="1"/>
</dbReference>
<dbReference type="InterPro" id="IPR025110">
    <property type="entry name" value="AMP-bd_C"/>
</dbReference>
<dbReference type="Pfam" id="PF00668">
    <property type="entry name" value="Condensation"/>
    <property type="match status" value="1"/>
</dbReference>
<dbReference type="CDD" id="cd19531">
    <property type="entry name" value="LCL_NRPS-like"/>
    <property type="match status" value="1"/>
</dbReference>
<dbReference type="FunFam" id="3.40.50.980:FF:000001">
    <property type="entry name" value="Non-ribosomal peptide synthetase"/>
    <property type="match status" value="1"/>
</dbReference>
<evidence type="ECO:0000256" key="3">
    <source>
        <dbReference type="SAM" id="MobiDB-lite"/>
    </source>
</evidence>
<dbReference type="SUPFAM" id="SSF53474">
    <property type="entry name" value="alpha/beta-Hydrolases"/>
    <property type="match status" value="1"/>
</dbReference>
<gene>
    <name evidence="5" type="ORF">GCM10011511_45630</name>
</gene>
<dbReference type="GO" id="GO:0043041">
    <property type="term" value="P:amino acid activation for nonribosomal peptide biosynthetic process"/>
    <property type="evidence" value="ECO:0007669"/>
    <property type="project" value="TreeGrafter"/>
</dbReference>
<dbReference type="PROSITE" id="PS50075">
    <property type="entry name" value="CARRIER"/>
    <property type="match status" value="1"/>
</dbReference>
<dbReference type="Gene3D" id="3.40.50.1820">
    <property type="entry name" value="alpha/beta hydrolase"/>
    <property type="match status" value="1"/>
</dbReference>
<evidence type="ECO:0000313" key="5">
    <source>
        <dbReference type="EMBL" id="GGB16685.1"/>
    </source>
</evidence>
<evidence type="ECO:0000313" key="6">
    <source>
        <dbReference type="Proteomes" id="UP000607559"/>
    </source>
</evidence>
<dbReference type="GO" id="GO:0031177">
    <property type="term" value="F:phosphopantetheine binding"/>
    <property type="evidence" value="ECO:0007669"/>
    <property type="project" value="InterPro"/>
</dbReference>
<dbReference type="PANTHER" id="PTHR45527:SF1">
    <property type="entry name" value="FATTY ACID SYNTHASE"/>
    <property type="match status" value="1"/>
</dbReference>
<reference evidence="5" key="1">
    <citation type="journal article" date="2014" name="Int. J. Syst. Evol. Microbiol.">
        <title>Complete genome sequence of Corynebacterium casei LMG S-19264T (=DSM 44701T), isolated from a smear-ripened cheese.</title>
        <authorList>
            <consortium name="US DOE Joint Genome Institute (JGI-PGF)"/>
            <person name="Walter F."/>
            <person name="Albersmeier A."/>
            <person name="Kalinowski J."/>
            <person name="Ruckert C."/>
        </authorList>
    </citation>
    <scope>NUCLEOTIDE SEQUENCE</scope>
    <source>
        <strain evidence="5">CGMCC 1.15448</strain>
    </source>
</reference>
<reference evidence="5" key="2">
    <citation type="submission" date="2020-09" db="EMBL/GenBank/DDBJ databases">
        <authorList>
            <person name="Sun Q."/>
            <person name="Zhou Y."/>
        </authorList>
    </citation>
    <scope>NUCLEOTIDE SEQUENCE</scope>
    <source>
        <strain evidence="5">CGMCC 1.15448</strain>
    </source>
</reference>
<feature type="domain" description="Carrier" evidence="4">
    <location>
        <begin position="994"/>
        <end position="1069"/>
    </location>
</feature>
<dbReference type="FunFam" id="2.30.38.10:FF:000001">
    <property type="entry name" value="Non-ribosomal peptide synthetase PvdI"/>
    <property type="match status" value="1"/>
</dbReference>
<dbReference type="InterPro" id="IPR020845">
    <property type="entry name" value="AMP-binding_CS"/>
</dbReference>
<dbReference type="InterPro" id="IPR036736">
    <property type="entry name" value="ACP-like_sf"/>
</dbReference>
<dbReference type="InterPro" id="IPR020806">
    <property type="entry name" value="PKS_PP-bd"/>
</dbReference>
<dbReference type="GO" id="GO:0005737">
    <property type="term" value="C:cytoplasm"/>
    <property type="evidence" value="ECO:0007669"/>
    <property type="project" value="TreeGrafter"/>
</dbReference>
<evidence type="ECO:0000256" key="1">
    <source>
        <dbReference type="ARBA" id="ARBA00022450"/>
    </source>
</evidence>
<dbReference type="InterPro" id="IPR029058">
    <property type="entry name" value="AB_hydrolase_fold"/>
</dbReference>
<organism evidence="5 6">
    <name type="scientific">Puia dinghuensis</name>
    <dbReference type="NCBI Taxonomy" id="1792502"/>
    <lineage>
        <taxon>Bacteria</taxon>
        <taxon>Pseudomonadati</taxon>
        <taxon>Bacteroidota</taxon>
        <taxon>Chitinophagia</taxon>
        <taxon>Chitinophagales</taxon>
        <taxon>Chitinophagaceae</taxon>
        <taxon>Puia</taxon>
    </lineage>
</organism>
<dbReference type="GO" id="GO:0003824">
    <property type="term" value="F:catalytic activity"/>
    <property type="evidence" value="ECO:0007669"/>
    <property type="project" value="InterPro"/>
</dbReference>
<dbReference type="CDD" id="cd12116">
    <property type="entry name" value="A_NRPS_Ta1_like"/>
    <property type="match status" value="1"/>
</dbReference>
<dbReference type="Pfam" id="PF00975">
    <property type="entry name" value="Thioesterase"/>
    <property type="match status" value="1"/>
</dbReference>
<dbReference type="EMBL" id="BMJC01000005">
    <property type="protein sequence ID" value="GGB16685.1"/>
    <property type="molecule type" value="Genomic_DNA"/>
</dbReference>
<dbReference type="InterPro" id="IPR023213">
    <property type="entry name" value="CAT-like_dom_sf"/>
</dbReference>
<dbReference type="InterPro" id="IPR001242">
    <property type="entry name" value="Condensation_dom"/>
</dbReference>
<dbReference type="FunFam" id="3.40.50.12780:FF:000012">
    <property type="entry name" value="Non-ribosomal peptide synthetase"/>
    <property type="match status" value="1"/>
</dbReference>
<dbReference type="NCBIfam" id="TIGR01733">
    <property type="entry name" value="AA-adenyl-dom"/>
    <property type="match status" value="1"/>
</dbReference>
<comment type="caution">
    <text evidence="5">The sequence shown here is derived from an EMBL/GenBank/DDBJ whole genome shotgun (WGS) entry which is preliminary data.</text>
</comment>
<dbReference type="Gene3D" id="3.40.50.980">
    <property type="match status" value="2"/>
</dbReference>
<dbReference type="PANTHER" id="PTHR45527">
    <property type="entry name" value="NONRIBOSOMAL PEPTIDE SYNTHETASE"/>
    <property type="match status" value="1"/>
</dbReference>
<accession>A0A8J2XVM1</accession>
<dbReference type="InterPro" id="IPR000873">
    <property type="entry name" value="AMP-dep_synth/lig_dom"/>
</dbReference>
<keyword evidence="1" id="KW-0596">Phosphopantetheine</keyword>
<dbReference type="FunFam" id="3.30.300.30:FF:000010">
    <property type="entry name" value="Enterobactin synthetase component F"/>
    <property type="match status" value="1"/>
</dbReference>